<organism evidence="1">
    <name type="scientific">marine metagenome</name>
    <dbReference type="NCBI Taxonomy" id="408172"/>
    <lineage>
        <taxon>unclassified sequences</taxon>
        <taxon>metagenomes</taxon>
        <taxon>ecological metagenomes</taxon>
    </lineage>
</organism>
<dbReference type="AlphaFoldDB" id="A0A382CB08"/>
<name>A0A382CB08_9ZZZZ</name>
<feature type="non-terminal residue" evidence="1">
    <location>
        <position position="1"/>
    </location>
</feature>
<accession>A0A382CB08</accession>
<protein>
    <recommendedName>
        <fullName evidence="2">DUF4815 domain-containing protein</fullName>
    </recommendedName>
</protein>
<sequence>IYYAKGILETEQESILAIRNAEIRTNSVNETTSRSSSSVRVIPRARGAVNSNVQPEPDAAPDPLAQTFYVEEIAEDGEDGAFLTSVDLFHGEKDDNIPVTLEIRNVINGTPGSKVLPFGRVTKDVVDINLSEDASTATTYTFPSPVYVQSGHEYCICIITGVPTHKVFIARMGETDIGGTRTVSKQPHTGVLFKGHNNRTWAPSLTEDLKYVLRKAAFTTGTNGVVTMKNDVVPTKTLAANPLIFTNSSTTLRVKHPNHQMHSTSNNVTISGVVSGATTTLNGAITAAQTTLTLTLGTNFDDTSGKFSQDASNEWYIKIDDEIMKYNAISTNAVSGITRAQDSTTAATHADGATVELYMLHNVPFTEINKTHTAIANIGLDYYTITLTGTPSISGGSDTAENGGASVVVTENAIYNTGMAMISTMKMNNTDVKAQIQPTTGTSPSGTETSFSTTIIADATSIPIGENVYFDTTQMVCSSINETNELSGSASLQIPLTLSSSKVNLSPVIDTERTSWIAVANRLDNIDSSSDVFPTTDFVATTEPEGDNNAAIYMTKKVTLETPATALRVFFAGYRHSSAEIKVLFKTLRTDDASDFDDLGWTNFNTTGTTDTTVNSSLTVDDFQQYEYTAGVKDDGTETALDEFISFSIKIVMQGTNSSEP</sequence>
<proteinExistence type="predicted"/>
<dbReference type="EMBL" id="UINC01033363">
    <property type="protein sequence ID" value="SVB22537.1"/>
    <property type="molecule type" value="Genomic_DNA"/>
</dbReference>
<gene>
    <name evidence="1" type="ORF">METZ01_LOCUS175391</name>
</gene>
<evidence type="ECO:0008006" key="2">
    <source>
        <dbReference type="Google" id="ProtNLM"/>
    </source>
</evidence>
<reference evidence="1" key="1">
    <citation type="submission" date="2018-05" db="EMBL/GenBank/DDBJ databases">
        <authorList>
            <person name="Lanie J.A."/>
            <person name="Ng W.-L."/>
            <person name="Kazmierczak K.M."/>
            <person name="Andrzejewski T.M."/>
            <person name="Davidsen T.M."/>
            <person name="Wayne K.J."/>
            <person name="Tettelin H."/>
            <person name="Glass J.I."/>
            <person name="Rusch D."/>
            <person name="Podicherti R."/>
            <person name="Tsui H.-C.T."/>
            <person name="Winkler M.E."/>
        </authorList>
    </citation>
    <scope>NUCLEOTIDE SEQUENCE</scope>
</reference>
<feature type="non-terminal residue" evidence="1">
    <location>
        <position position="661"/>
    </location>
</feature>
<evidence type="ECO:0000313" key="1">
    <source>
        <dbReference type="EMBL" id="SVB22537.1"/>
    </source>
</evidence>